<dbReference type="InterPro" id="IPR007588">
    <property type="entry name" value="Znf_FLYWCH"/>
</dbReference>
<evidence type="ECO:0000256" key="3">
    <source>
        <dbReference type="ARBA" id="ARBA00022833"/>
    </source>
</evidence>
<evidence type="ECO:0000259" key="4">
    <source>
        <dbReference type="Pfam" id="PF04500"/>
    </source>
</evidence>
<gene>
    <name evidence="5" type="ORF">JYU34_004342</name>
</gene>
<dbReference type="EMBL" id="JAHIBW010000006">
    <property type="protein sequence ID" value="KAG7309833.1"/>
    <property type="molecule type" value="Genomic_DNA"/>
</dbReference>
<protein>
    <recommendedName>
        <fullName evidence="4">FLYWCH-type domain-containing protein</fullName>
    </recommendedName>
</protein>
<evidence type="ECO:0000313" key="6">
    <source>
        <dbReference type="Proteomes" id="UP000823941"/>
    </source>
</evidence>
<keyword evidence="3" id="KW-0862">Zinc</keyword>
<comment type="caution">
    <text evidence="5">The sequence shown here is derived from an EMBL/GenBank/DDBJ whole genome shotgun (WGS) entry which is preliminary data.</text>
</comment>
<organism evidence="5 6">
    <name type="scientific">Plutella xylostella</name>
    <name type="common">Diamondback moth</name>
    <name type="synonym">Plutella maculipennis</name>
    <dbReference type="NCBI Taxonomy" id="51655"/>
    <lineage>
        <taxon>Eukaryota</taxon>
        <taxon>Metazoa</taxon>
        <taxon>Ecdysozoa</taxon>
        <taxon>Arthropoda</taxon>
        <taxon>Hexapoda</taxon>
        <taxon>Insecta</taxon>
        <taxon>Pterygota</taxon>
        <taxon>Neoptera</taxon>
        <taxon>Endopterygota</taxon>
        <taxon>Lepidoptera</taxon>
        <taxon>Glossata</taxon>
        <taxon>Ditrysia</taxon>
        <taxon>Yponomeutoidea</taxon>
        <taxon>Plutellidae</taxon>
        <taxon>Plutella</taxon>
    </lineage>
</organism>
<evidence type="ECO:0000256" key="2">
    <source>
        <dbReference type="ARBA" id="ARBA00022771"/>
    </source>
</evidence>
<keyword evidence="6" id="KW-1185">Reference proteome</keyword>
<proteinExistence type="predicted"/>
<dbReference type="Gene3D" id="2.20.25.240">
    <property type="match status" value="1"/>
</dbReference>
<accession>A0ABQ7QXR8</accession>
<reference evidence="5 6" key="1">
    <citation type="submission" date="2021-06" db="EMBL/GenBank/DDBJ databases">
        <title>A haploid diamondback moth (Plutella xylostella L.) genome assembly resolves 31 chromosomes and identifies a diamide resistance mutation.</title>
        <authorList>
            <person name="Ward C.M."/>
            <person name="Perry K.D."/>
            <person name="Baker G."/>
            <person name="Powis K."/>
            <person name="Heckel D.G."/>
            <person name="Baxter S.W."/>
        </authorList>
    </citation>
    <scope>NUCLEOTIDE SEQUENCE [LARGE SCALE GENOMIC DNA]</scope>
    <source>
        <strain evidence="5 6">LV</strain>
        <tissue evidence="5">Single pupa</tissue>
    </source>
</reference>
<keyword evidence="1" id="KW-0479">Metal-binding</keyword>
<name>A0ABQ7QXR8_PLUXY</name>
<evidence type="ECO:0000256" key="1">
    <source>
        <dbReference type="ARBA" id="ARBA00022723"/>
    </source>
</evidence>
<sequence length="87" mass="9942">MPFIGFGTSQRGGRLLIVQGYSYSLVKRSQQMTQWRCTMVQPGTSKRCTAKVFTDASYAVIDAWGSHSHGKPRFVKRNNVFVRSYYN</sequence>
<dbReference type="Pfam" id="PF04500">
    <property type="entry name" value="FLYWCH"/>
    <property type="match status" value="1"/>
</dbReference>
<evidence type="ECO:0000313" key="5">
    <source>
        <dbReference type="EMBL" id="KAG7309833.1"/>
    </source>
</evidence>
<feature type="domain" description="FLYWCH-type" evidence="4">
    <location>
        <begin position="8"/>
        <end position="69"/>
    </location>
</feature>
<keyword evidence="2" id="KW-0863">Zinc-finger</keyword>
<dbReference type="Proteomes" id="UP000823941">
    <property type="component" value="Chromosome 6"/>
</dbReference>